<comment type="caution">
    <text evidence="3">The sequence shown here is derived from an EMBL/GenBank/DDBJ whole genome shotgun (WGS) entry which is preliminary data.</text>
</comment>
<gene>
    <name evidence="3" type="ORF">PPL_11545</name>
</gene>
<feature type="repeat" description="ANK" evidence="1">
    <location>
        <begin position="23"/>
        <end position="55"/>
    </location>
</feature>
<dbReference type="InterPro" id="IPR011990">
    <property type="entry name" value="TPR-like_helical_dom_sf"/>
</dbReference>
<dbReference type="STRING" id="670386.D3BVF4"/>
<protein>
    <submittedName>
        <fullName evidence="3">Uncharacterized protein</fullName>
    </submittedName>
</protein>
<feature type="repeat" description="ANK" evidence="1">
    <location>
        <begin position="126"/>
        <end position="158"/>
    </location>
</feature>
<evidence type="ECO:0000256" key="1">
    <source>
        <dbReference type="PROSITE-ProRule" id="PRU00023"/>
    </source>
</evidence>
<dbReference type="PROSITE" id="PS50297">
    <property type="entry name" value="ANK_REP_REGION"/>
    <property type="match status" value="3"/>
</dbReference>
<dbReference type="GeneID" id="31367013"/>
<feature type="region of interest" description="Disordered" evidence="2">
    <location>
        <begin position="189"/>
        <end position="208"/>
    </location>
</feature>
<name>D3BVF4_HETP5</name>
<proteinExistence type="predicted"/>
<feature type="region of interest" description="Disordered" evidence="2">
    <location>
        <begin position="300"/>
        <end position="327"/>
    </location>
</feature>
<dbReference type="PANTHER" id="PTHR46224:SF64">
    <property type="entry name" value="IQ MOTIF AND ANKYRIN REPEAT DOMAIN-CONTAINING PROTEIN 1"/>
    <property type="match status" value="1"/>
</dbReference>
<keyword evidence="4" id="KW-1185">Reference proteome</keyword>
<sequence length="327" mass="35952">MGHPKIALRLIELGADIDIKNQDGFTALQLAVLSGESDVVKSLLDKDAKVSTENTSEAGSILHTAYGIKEKDLPIIDSLIKKYPQLLATRDANEMTPLHIACAYGNTAYARQLIKLGADVNAVAAGGCTPLHICVDSENLEVIKDLIGSGAVLKLDETGETPLLMAKNNKKKTIEELLTNLKLDPTPYKPVVTNKSKSSSKPKVSAEDLKENGNRAFRKGDYDVALNWYQLAADVDEVSREMDPSTKNKEQIQYILFSNKAACHISLKNYTEALKDAEKTIELAPEWPKGYLRKSQALEGLGRKEEAQEATTKMNVLNELEQSKQQK</sequence>
<dbReference type="Pfam" id="PF12796">
    <property type="entry name" value="Ank_2"/>
    <property type="match status" value="2"/>
</dbReference>
<dbReference type="RefSeq" id="XP_020426711.1">
    <property type="nucleotide sequence ID" value="XM_020582295.1"/>
</dbReference>
<dbReference type="SUPFAM" id="SSF48452">
    <property type="entry name" value="TPR-like"/>
    <property type="match status" value="1"/>
</dbReference>
<keyword evidence="1" id="KW-0040">ANK repeat</keyword>
<dbReference type="SUPFAM" id="SSF48403">
    <property type="entry name" value="Ankyrin repeat"/>
    <property type="match status" value="1"/>
</dbReference>
<dbReference type="EMBL" id="ADBJ01000062">
    <property type="protein sequence ID" value="EFA74577.1"/>
    <property type="molecule type" value="Genomic_DNA"/>
</dbReference>
<dbReference type="InterPro" id="IPR002110">
    <property type="entry name" value="Ankyrin_rpt"/>
</dbReference>
<dbReference type="PANTHER" id="PTHR46224">
    <property type="entry name" value="ANKYRIN REPEAT FAMILY PROTEIN"/>
    <property type="match status" value="1"/>
</dbReference>
<evidence type="ECO:0000256" key="2">
    <source>
        <dbReference type="SAM" id="MobiDB-lite"/>
    </source>
</evidence>
<dbReference type="SMART" id="SM00028">
    <property type="entry name" value="TPR"/>
    <property type="match status" value="2"/>
</dbReference>
<dbReference type="SMART" id="SM00248">
    <property type="entry name" value="ANK"/>
    <property type="match status" value="3"/>
</dbReference>
<dbReference type="InterPro" id="IPR036770">
    <property type="entry name" value="Ankyrin_rpt-contain_sf"/>
</dbReference>
<feature type="repeat" description="ANK" evidence="1">
    <location>
        <begin position="93"/>
        <end position="125"/>
    </location>
</feature>
<dbReference type="OMA" id="AACYFNQ"/>
<dbReference type="InParanoid" id="D3BVF4"/>
<dbReference type="Gene3D" id="1.25.40.10">
    <property type="entry name" value="Tetratricopeptide repeat domain"/>
    <property type="match status" value="1"/>
</dbReference>
<dbReference type="InterPro" id="IPR051616">
    <property type="entry name" value="Cul2-RING_E3_ligase_SR"/>
</dbReference>
<dbReference type="Proteomes" id="UP000001396">
    <property type="component" value="Unassembled WGS sequence"/>
</dbReference>
<organism evidence="3 4">
    <name type="scientific">Heterostelium pallidum (strain ATCC 26659 / Pp 5 / PN500)</name>
    <name type="common">Cellular slime mold</name>
    <name type="synonym">Polysphondylium pallidum</name>
    <dbReference type="NCBI Taxonomy" id="670386"/>
    <lineage>
        <taxon>Eukaryota</taxon>
        <taxon>Amoebozoa</taxon>
        <taxon>Evosea</taxon>
        <taxon>Eumycetozoa</taxon>
        <taxon>Dictyostelia</taxon>
        <taxon>Acytosteliales</taxon>
        <taxon>Acytosteliaceae</taxon>
        <taxon>Heterostelium</taxon>
    </lineage>
</organism>
<evidence type="ECO:0000313" key="4">
    <source>
        <dbReference type="Proteomes" id="UP000001396"/>
    </source>
</evidence>
<evidence type="ECO:0000313" key="3">
    <source>
        <dbReference type="EMBL" id="EFA74577.1"/>
    </source>
</evidence>
<dbReference type="Gene3D" id="1.25.40.20">
    <property type="entry name" value="Ankyrin repeat-containing domain"/>
    <property type="match status" value="2"/>
</dbReference>
<feature type="compositionally biased region" description="Low complexity" evidence="2">
    <location>
        <begin position="189"/>
        <end position="203"/>
    </location>
</feature>
<reference evidence="3 4" key="1">
    <citation type="journal article" date="2011" name="Genome Res.">
        <title>Phylogeny-wide analysis of social amoeba genomes highlights ancient origins for complex intercellular communication.</title>
        <authorList>
            <person name="Heidel A.J."/>
            <person name="Lawal H.M."/>
            <person name="Felder M."/>
            <person name="Schilde C."/>
            <person name="Helps N.R."/>
            <person name="Tunggal B."/>
            <person name="Rivero F."/>
            <person name="John U."/>
            <person name="Schleicher M."/>
            <person name="Eichinger L."/>
            <person name="Platzer M."/>
            <person name="Noegel A.A."/>
            <person name="Schaap P."/>
            <person name="Gloeckner G."/>
        </authorList>
    </citation>
    <scope>NUCLEOTIDE SEQUENCE [LARGE SCALE GENOMIC DNA]</scope>
    <source>
        <strain evidence="4">ATCC 26659 / Pp 5 / PN500</strain>
    </source>
</reference>
<dbReference type="PROSITE" id="PS50088">
    <property type="entry name" value="ANK_REPEAT"/>
    <property type="match status" value="3"/>
</dbReference>
<dbReference type="InterPro" id="IPR019734">
    <property type="entry name" value="TPR_rpt"/>
</dbReference>
<dbReference type="AlphaFoldDB" id="D3BVF4"/>
<accession>D3BVF4</accession>